<protein>
    <recommendedName>
        <fullName evidence="4">ZP domain-containing protein</fullName>
    </recommendedName>
</protein>
<gene>
    <name evidence="5" type="ORF">ANANG_G00209230</name>
</gene>
<keyword evidence="3" id="KW-0472">Membrane</keyword>
<evidence type="ECO:0000256" key="2">
    <source>
        <dbReference type="ARBA" id="ARBA00023157"/>
    </source>
</evidence>
<feature type="transmembrane region" description="Helical" evidence="3">
    <location>
        <begin position="222"/>
        <end position="244"/>
    </location>
</feature>
<keyword evidence="3" id="KW-1133">Transmembrane helix</keyword>
<dbReference type="Gene3D" id="2.60.40.4100">
    <property type="entry name" value="Zona pellucida, ZP-C domain"/>
    <property type="match status" value="1"/>
</dbReference>
<evidence type="ECO:0000256" key="3">
    <source>
        <dbReference type="SAM" id="Phobius"/>
    </source>
</evidence>
<dbReference type="Pfam" id="PF00100">
    <property type="entry name" value="Zona_pellucida"/>
    <property type="match status" value="1"/>
</dbReference>
<dbReference type="PANTHER" id="PTHR14002:SF59">
    <property type="entry name" value="CUB AND ZONA PELLUCIDA-LIKE DOMAIN-CONTAINING PROTEIN 1-RELATED"/>
    <property type="match status" value="1"/>
</dbReference>
<accession>A0A9D3RUB3</accession>
<dbReference type="PROSITE" id="PS51034">
    <property type="entry name" value="ZP_2"/>
    <property type="match status" value="1"/>
</dbReference>
<dbReference type="InterPro" id="IPR055355">
    <property type="entry name" value="ZP-C"/>
</dbReference>
<feature type="non-terminal residue" evidence="5">
    <location>
        <position position="1"/>
    </location>
</feature>
<reference evidence="5" key="1">
    <citation type="submission" date="2021-01" db="EMBL/GenBank/DDBJ databases">
        <title>A chromosome-scale assembly of European eel, Anguilla anguilla.</title>
        <authorList>
            <person name="Henkel C."/>
            <person name="Jong-Raadsen S.A."/>
            <person name="Dufour S."/>
            <person name="Weltzien F.-A."/>
            <person name="Palstra A.P."/>
            <person name="Pelster B."/>
            <person name="Spaink H.P."/>
            <person name="Van Den Thillart G.E."/>
            <person name="Jansen H."/>
            <person name="Zahm M."/>
            <person name="Klopp C."/>
            <person name="Cedric C."/>
            <person name="Louis A."/>
            <person name="Berthelot C."/>
            <person name="Parey E."/>
            <person name="Roest Crollius H."/>
            <person name="Montfort J."/>
            <person name="Robinson-Rechavi M."/>
            <person name="Bucao C."/>
            <person name="Bouchez O."/>
            <person name="Gislard M."/>
            <person name="Lluch J."/>
            <person name="Milhes M."/>
            <person name="Lampietro C."/>
            <person name="Lopez Roques C."/>
            <person name="Donnadieu C."/>
            <person name="Braasch I."/>
            <person name="Desvignes T."/>
            <person name="Postlethwait J."/>
            <person name="Bobe J."/>
            <person name="Guiguen Y."/>
            <person name="Dirks R."/>
        </authorList>
    </citation>
    <scope>NUCLEOTIDE SEQUENCE</scope>
    <source>
        <strain evidence="5">Tag_6206</strain>
        <tissue evidence="5">Liver</tissue>
    </source>
</reference>
<dbReference type="EMBL" id="JAFIRN010000011">
    <property type="protein sequence ID" value="KAG5839832.1"/>
    <property type="molecule type" value="Genomic_DNA"/>
</dbReference>
<evidence type="ECO:0000313" key="5">
    <source>
        <dbReference type="EMBL" id="KAG5839832.1"/>
    </source>
</evidence>
<dbReference type="InterPro" id="IPR001507">
    <property type="entry name" value="ZP_dom"/>
</dbReference>
<keyword evidence="3" id="KW-0812">Transmembrane</keyword>
<name>A0A9D3RUB3_ANGAN</name>
<keyword evidence="6" id="KW-1185">Reference proteome</keyword>
<sequence length="259" mass="29141">LGDVITRKHQVEIEFSCSYPKKGNVSLEFRAHKIPFVFTEKGFGKFTYQFEFFHSDLFDRMVDPSTYPVEVPLREMLYMEIKATSSFANTELFVESCRATPVDDPNYHIFYDIFENGCAVDETVVVYPSHSSEFKFGIEAFKFIGQHEEVFISCSVILCVAGNPFTRCSQGCINATASPVAHHHHRRAVATETVRHYISQGPLRLKKSTDITVSSVGLNMNLVFIAAVLLVVVAILCGAVIYAAKRSKVKYQPLPSTDF</sequence>
<dbReference type="Gene3D" id="2.60.40.3210">
    <property type="entry name" value="Zona pellucida, ZP-N domain"/>
    <property type="match status" value="1"/>
</dbReference>
<evidence type="ECO:0000313" key="6">
    <source>
        <dbReference type="Proteomes" id="UP001044222"/>
    </source>
</evidence>
<dbReference type="PANTHER" id="PTHR14002">
    <property type="entry name" value="ENDOGLIN/TGF-BETA RECEPTOR TYPE III"/>
    <property type="match status" value="1"/>
</dbReference>
<dbReference type="InterPro" id="IPR042235">
    <property type="entry name" value="ZP-C_dom"/>
</dbReference>
<organism evidence="5 6">
    <name type="scientific">Anguilla anguilla</name>
    <name type="common">European freshwater eel</name>
    <name type="synonym">Muraena anguilla</name>
    <dbReference type="NCBI Taxonomy" id="7936"/>
    <lineage>
        <taxon>Eukaryota</taxon>
        <taxon>Metazoa</taxon>
        <taxon>Chordata</taxon>
        <taxon>Craniata</taxon>
        <taxon>Vertebrata</taxon>
        <taxon>Euteleostomi</taxon>
        <taxon>Actinopterygii</taxon>
        <taxon>Neopterygii</taxon>
        <taxon>Teleostei</taxon>
        <taxon>Anguilliformes</taxon>
        <taxon>Anguillidae</taxon>
        <taxon>Anguilla</taxon>
    </lineage>
</organism>
<keyword evidence="1" id="KW-0732">Signal</keyword>
<dbReference type="AlphaFoldDB" id="A0A9D3RUB3"/>
<feature type="domain" description="ZP" evidence="4">
    <location>
        <begin position="1"/>
        <end position="175"/>
    </location>
</feature>
<dbReference type="SMART" id="SM00241">
    <property type="entry name" value="ZP"/>
    <property type="match status" value="1"/>
</dbReference>
<comment type="caution">
    <text evidence="5">The sequence shown here is derived from an EMBL/GenBank/DDBJ whole genome shotgun (WGS) entry which is preliminary data.</text>
</comment>
<keyword evidence="2" id="KW-1015">Disulfide bond</keyword>
<proteinExistence type="predicted"/>
<evidence type="ECO:0000259" key="4">
    <source>
        <dbReference type="PROSITE" id="PS51034"/>
    </source>
</evidence>
<dbReference type="Proteomes" id="UP001044222">
    <property type="component" value="Chromosome 11"/>
</dbReference>
<evidence type="ECO:0000256" key="1">
    <source>
        <dbReference type="ARBA" id="ARBA00022729"/>
    </source>
</evidence>